<dbReference type="InterPro" id="IPR036514">
    <property type="entry name" value="SGNH_hydro_sf"/>
</dbReference>
<feature type="chain" id="PRO_5046722607" evidence="3">
    <location>
        <begin position="22"/>
        <end position="944"/>
    </location>
</feature>
<evidence type="ECO:0000256" key="1">
    <source>
        <dbReference type="ARBA" id="ARBA00022801"/>
    </source>
</evidence>
<accession>A0ABY7DWE2</accession>
<dbReference type="PANTHER" id="PTHR22901">
    <property type="entry name" value="SIALATE O-ACETYLESTERASE"/>
    <property type="match status" value="1"/>
</dbReference>
<feature type="region of interest" description="Disordered" evidence="2">
    <location>
        <begin position="362"/>
        <end position="385"/>
    </location>
</feature>
<proteinExistence type="predicted"/>
<protein>
    <submittedName>
        <fullName evidence="5">SIAE-like protein</fullName>
    </submittedName>
</protein>
<feature type="region of interest" description="Disordered" evidence="2">
    <location>
        <begin position="311"/>
        <end position="330"/>
    </location>
</feature>
<dbReference type="Gene3D" id="3.40.50.1110">
    <property type="entry name" value="SGNH hydrolase"/>
    <property type="match status" value="1"/>
</dbReference>
<dbReference type="InterPro" id="IPR043502">
    <property type="entry name" value="DNA/RNA_pol_sf"/>
</dbReference>
<dbReference type="InterPro" id="IPR005181">
    <property type="entry name" value="SASA"/>
</dbReference>
<keyword evidence="3" id="KW-0732">Signal</keyword>
<feature type="signal peptide" evidence="3">
    <location>
        <begin position="1"/>
        <end position="21"/>
    </location>
</feature>
<dbReference type="InterPro" id="IPR039329">
    <property type="entry name" value="SIAE"/>
</dbReference>
<gene>
    <name evidence="5" type="ORF">MAR_008590</name>
</gene>
<dbReference type="PANTHER" id="PTHR22901:SF0">
    <property type="entry name" value="SIALATE O-ACETYLESTERASE"/>
    <property type="match status" value="1"/>
</dbReference>
<dbReference type="SUPFAM" id="SSF56672">
    <property type="entry name" value="DNA/RNA polymerases"/>
    <property type="match status" value="1"/>
</dbReference>
<keyword evidence="6" id="KW-1185">Reference proteome</keyword>
<dbReference type="Proteomes" id="UP001164746">
    <property type="component" value="Chromosome 4"/>
</dbReference>
<feature type="domain" description="Sialate O-acetylesterase" evidence="4">
    <location>
        <begin position="107"/>
        <end position="284"/>
    </location>
</feature>
<evidence type="ECO:0000313" key="5">
    <source>
        <dbReference type="EMBL" id="WAR02032.1"/>
    </source>
</evidence>
<organism evidence="5 6">
    <name type="scientific">Mya arenaria</name>
    <name type="common">Soft-shell clam</name>
    <dbReference type="NCBI Taxonomy" id="6604"/>
    <lineage>
        <taxon>Eukaryota</taxon>
        <taxon>Metazoa</taxon>
        <taxon>Spiralia</taxon>
        <taxon>Lophotrochozoa</taxon>
        <taxon>Mollusca</taxon>
        <taxon>Bivalvia</taxon>
        <taxon>Autobranchia</taxon>
        <taxon>Heteroconchia</taxon>
        <taxon>Euheterodonta</taxon>
        <taxon>Imparidentia</taxon>
        <taxon>Neoheterodontei</taxon>
        <taxon>Myida</taxon>
        <taxon>Myoidea</taxon>
        <taxon>Myidae</taxon>
        <taxon>Mya</taxon>
    </lineage>
</organism>
<sequence>MKVKETLIVVLFCTIFTKCHGAIRFANYYNNHMVLQRAPQRANIWGFGTAGVAVSVKIDGLVVSTINVGADGVWKTLLPATTAGGPHNVSVTSSDGGAALSDVMFGDVWVCSGQSNMEYTLSGISNYTAYIDAAKSLHNIRLFRTNHKATDVPQVEPVVNTQWTIPDQHDAHTRVFSAVCLMYALELAPHLQRPLGLVETNWGGTPVEAWSSPDALAKCPQHKRRAVNAHSPSALWNGMVAPLLPMTIYGAIWYQGEANAGKAHLYACQFRAMIEDWRAKTHLSHGELICSVYIAVPGFSYTLSIAPPSCEKNPKTAGTGKRKAVQDQNTGNKQSRLAVLLADAISKDDEILSEIGELLGNKDKNKADGTEVPSISSESSDDECTSVSVSETSMHTAYAYEDISLGAFSAIHPPLDQKLIDKITNGEFVDFPYLLNKDHNNETTTIRKTNNATITSIQKSSPQPITEIGQWNRAFQMYADVYSAKYPTQAPHLFRYMSIIQHLANTSKHWQLYDEKFRKLRTVSPSIPWGIIHTETPFVAPLTTTQNFCQTKSCSEKVTVGITNSLGNAESQSALSPTIVATVKDPMALHVAQSHLICQRDTLSTHQTFKNQATLQPNSEKNFKLPTPVLINTLAPYLDGYDTDKTHFLVKGFNQGFSLGTADYIPPRSSKTVFPNTQVEVHGILVDTNSLTASLPPDKVQLLRTLLESFKKRKKVTLKQLQSLLGHLNFACKVIKPGRCFLRRLYDLTIGCTKPNHHIRLTSETRADIALWHTFLNDYNGCTLLTGDRFTTSTTLKLFTDAAGSKGFACTHGSSWTFGIFPQKVKEHHINILELYPIALAVNMFGHLWQNTNICFICDNMAVVYCLNKQSSKDKTMMKLIRNIVLSALENNFCFQAKHISTKKNTICDLLSRLQVQEALTLAPHLNKTPLPLPIQMSPLALLQ</sequence>
<evidence type="ECO:0000256" key="2">
    <source>
        <dbReference type="SAM" id="MobiDB-lite"/>
    </source>
</evidence>
<evidence type="ECO:0000256" key="3">
    <source>
        <dbReference type="SAM" id="SignalP"/>
    </source>
</evidence>
<dbReference type="Pfam" id="PF03629">
    <property type="entry name" value="SASA"/>
    <property type="match status" value="1"/>
</dbReference>
<evidence type="ECO:0000313" key="6">
    <source>
        <dbReference type="Proteomes" id="UP001164746"/>
    </source>
</evidence>
<keyword evidence="1" id="KW-0378">Hydrolase</keyword>
<dbReference type="EMBL" id="CP111015">
    <property type="protein sequence ID" value="WAR02032.1"/>
    <property type="molecule type" value="Genomic_DNA"/>
</dbReference>
<dbReference type="SUPFAM" id="SSF52266">
    <property type="entry name" value="SGNH hydrolase"/>
    <property type="match status" value="1"/>
</dbReference>
<name>A0ABY7DWE2_MYAAR</name>
<dbReference type="CDD" id="cd09275">
    <property type="entry name" value="RNase_HI_RT_DIRS1"/>
    <property type="match status" value="1"/>
</dbReference>
<reference evidence="5" key="1">
    <citation type="submission" date="2022-11" db="EMBL/GenBank/DDBJ databases">
        <title>Centuries of genome instability and evolution in soft-shell clam transmissible cancer (bioRxiv).</title>
        <authorList>
            <person name="Hart S.F.M."/>
            <person name="Yonemitsu M.A."/>
            <person name="Giersch R.M."/>
            <person name="Beal B.F."/>
            <person name="Arriagada G."/>
            <person name="Davis B.W."/>
            <person name="Ostrander E.A."/>
            <person name="Goff S.P."/>
            <person name="Metzger M.J."/>
        </authorList>
    </citation>
    <scope>NUCLEOTIDE SEQUENCE</scope>
    <source>
        <strain evidence="5">MELC-2E11</strain>
        <tissue evidence="5">Siphon/mantle</tissue>
    </source>
</reference>
<evidence type="ECO:0000259" key="4">
    <source>
        <dbReference type="Pfam" id="PF03629"/>
    </source>
</evidence>